<sequence length="179" mass="20510">MVNIFKNDSKIKLLTFGLLIILISTLGCAEDVETVSKVSSTIANQGVIDEYNVYSSQYKIRVDAFNDAVNNWNVKLTAYNDYIKLTNDMSYFKRTSSTTQNEISLKASEVRSAGRDVQVQCSVFETHINDMLAFMEENKDSLMNYDSQMYMQQKSFLVEQKTRCESIDRTVDNVINELE</sequence>
<protein>
    <submittedName>
        <fullName evidence="1">Uncharacterized protein</fullName>
    </submittedName>
</protein>
<reference evidence="1 2" key="1">
    <citation type="submission" date="2016-10" db="EMBL/GenBank/DDBJ databases">
        <authorList>
            <person name="Varghese N."/>
            <person name="Submissions S."/>
        </authorList>
    </citation>
    <scope>NUCLEOTIDE SEQUENCE [LARGE SCALE GENOMIC DNA]</scope>
    <source>
        <strain evidence="1 2">PL 12/M</strain>
    </source>
</reference>
<organism evidence="1 2">
    <name type="scientific">Methanolobus vulcani</name>
    <dbReference type="NCBI Taxonomy" id="38026"/>
    <lineage>
        <taxon>Archaea</taxon>
        <taxon>Methanobacteriati</taxon>
        <taxon>Methanobacteriota</taxon>
        <taxon>Stenosarchaea group</taxon>
        <taxon>Methanomicrobia</taxon>
        <taxon>Methanosarcinales</taxon>
        <taxon>Methanosarcinaceae</taxon>
        <taxon>Methanolobus</taxon>
    </lineage>
</organism>
<dbReference type="Proteomes" id="UP000199259">
    <property type="component" value="Unassembled WGS sequence"/>
</dbReference>
<proteinExistence type="predicted"/>
<evidence type="ECO:0000313" key="2">
    <source>
        <dbReference type="Proteomes" id="UP000199259"/>
    </source>
</evidence>
<dbReference type="PROSITE" id="PS51257">
    <property type="entry name" value="PROKAR_LIPOPROTEIN"/>
    <property type="match status" value="1"/>
</dbReference>
<gene>
    <name evidence="1" type="ORF">SAMN04488589_1535</name>
</gene>
<dbReference type="EMBL" id="FNCA01000004">
    <property type="protein sequence ID" value="SDF85447.1"/>
    <property type="molecule type" value="Genomic_DNA"/>
</dbReference>
<comment type="caution">
    <text evidence="1">The sequence shown here is derived from an EMBL/GenBank/DDBJ whole genome shotgun (WGS) entry which is preliminary data.</text>
</comment>
<name>A0A7Z7B1S6_9EURY</name>
<dbReference type="AlphaFoldDB" id="A0A7Z7B1S6"/>
<accession>A0A7Z7B1S6</accession>
<keyword evidence="2" id="KW-1185">Reference proteome</keyword>
<evidence type="ECO:0000313" key="1">
    <source>
        <dbReference type="EMBL" id="SDF85447.1"/>
    </source>
</evidence>